<evidence type="ECO:0000313" key="1">
    <source>
        <dbReference type="EMBL" id="SEH56843.1"/>
    </source>
</evidence>
<organism evidence="1 2">
    <name type="scientific">Ruminococcus flavefaciens</name>
    <dbReference type="NCBI Taxonomy" id="1265"/>
    <lineage>
        <taxon>Bacteria</taxon>
        <taxon>Bacillati</taxon>
        <taxon>Bacillota</taxon>
        <taxon>Clostridia</taxon>
        <taxon>Eubacteriales</taxon>
        <taxon>Oscillospiraceae</taxon>
        <taxon>Ruminococcus</taxon>
    </lineage>
</organism>
<dbReference type="OrthoDB" id="1822454at2"/>
<name>A0A1H6J8Z3_RUMFL</name>
<dbReference type="Proteomes" id="UP000183190">
    <property type="component" value="Unassembled WGS sequence"/>
</dbReference>
<proteinExistence type="predicted"/>
<evidence type="ECO:0000313" key="2">
    <source>
        <dbReference type="Proteomes" id="UP000183190"/>
    </source>
</evidence>
<accession>A0A1H6J8Z3</accession>
<dbReference type="EMBL" id="FNWV01000004">
    <property type="protein sequence ID" value="SEH56843.1"/>
    <property type="molecule type" value="Genomic_DNA"/>
</dbReference>
<reference evidence="1 2" key="1">
    <citation type="submission" date="2016-10" db="EMBL/GenBank/DDBJ databases">
        <authorList>
            <person name="de Groot N.N."/>
        </authorList>
    </citation>
    <scope>NUCLEOTIDE SEQUENCE [LARGE SCALE GENOMIC DNA]</scope>
    <source>
        <strain evidence="1 2">YAD2003</strain>
    </source>
</reference>
<protein>
    <submittedName>
        <fullName evidence="1">Uncharacterized protein</fullName>
    </submittedName>
</protein>
<dbReference type="RefSeq" id="WP_074716002.1">
    <property type="nucleotide sequence ID" value="NZ_FNWV01000004.1"/>
</dbReference>
<gene>
    <name evidence="1" type="ORF">SAMN02910265_01519</name>
</gene>
<dbReference type="AlphaFoldDB" id="A0A1H6J8Z3"/>
<sequence length="88" mass="9708">MGNCLDSVFGGYDKKDVLAKTDAYNSLIEAIDKANLSDAAINAELLKIRHMPLRKAKCLFIPCSGFSIPQTDSYIAELEKEIANKIML</sequence>